<accession>A0A369J2H0</accession>
<dbReference type="AlphaFoldDB" id="A0A369J2H0"/>
<name>A0A369J2H0_HYPMA</name>
<dbReference type="SUPFAM" id="SSF52047">
    <property type="entry name" value="RNI-like"/>
    <property type="match status" value="1"/>
</dbReference>
<dbReference type="InterPro" id="IPR032675">
    <property type="entry name" value="LRR_dom_sf"/>
</dbReference>
<proteinExistence type="predicted"/>
<keyword evidence="2" id="KW-1185">Reference proteome</keyword>
<dbReference type="EMBL" id="LUEZ02000149">
    <property type="protein sequence ID" value="RDB15592.1"/>
    <property type="molecule type" value="Genomic_DNA"/>
</dbReference>
<evidence type="ECO:0000313" key="2">
    <source>
        <dbReference type="Proteomes" id="UP000076154"/>
    </source>
</evidence>
<organism evidence="1 2">
    <name type="scientific">Hypsizygus marmoreus</name>
    <name type="common">White beech mushroom</name>
    <name type="synonym">Agaricus marmoreus</name>
    <dbReference type="NCBI Taxonomy" id="39966"/>
    <lineage>
        <taxon>Eukaryota</taxon>
        <taxon>Fungi</taxon>
        <taxon>Dikarya</taxon>
        <taxon>Basidiomycota</taxon>
        <taxon>Agaricomycotina</taxon>
        <taxon>Agaricomycetes</taxon>
        <taxon>Agaricomycetidae</taxon>
        <taxon>Agaricales</taxon>
        <taxon>Tricholomatineae</taxon>
        <taxon>Lyophyllaceae</taxon>
        <taxon>Hypsizygus</taxon>
    </lineage>
</organism>
<sequence length="374" mass="43078">MLDRLSVMDAHESYSDPLPCHLRFRPHGDRKQSHISLHYTLLISLSPTIRPHSPNSLFSMAIHQGNHESNIPNSCSDSGFVAMCFAAFASRRELEHLTGCHSTRAAHSARKNPLLEGLELGWFSVCKEVDSPSILSRSPNLKELRLEDNDGVLSQSKTSIIHFGQDSPKSSKVKSLLRNLHILRLGYLSGYRSHKKASQAPEIKWQPRARQLETLSIDTINFNAVHNLFQPASFLDLSALHRLTIADVRYLEHRAQLIRTAAASLEHLELLTEYPEDHEMRLRDFPRLRSLHITDPYWMKLFKDHRDDHPLEELRIKLGWYCKFWASTFCLAEPHLRSLRRVTIVVDPSWTDIAVEECLARMPYLHKRGILHFV</sequence>
<comment type="caution">
    <text evidence="1">The sequence shown here is derived from an EMBL/GenBank/DDBJ whole genome shotgun (WGS) entry which is preliminary data.</text>
</comment>
<gene>
    <name evidence="1" type="ORF">Hypma_004044</name>
</gene>
<dbReference type="InParanoid" id="A0A369J2H0"/>
<evidence type="ECO:0000313" key="1">
    <source>
        <dbReference type="EMBL" id="RDB15592.1"/>
    </source>
</evidence>
<protein>
    <submittedName>
        <fullName evidence="1">Uncharacterized protein</fullName>
    </submittedName>
</protein>
<dbReference type="Proteomes" id="UP000076154">
    <property type="component" value="Unassembled WGS sequence"/>
</dbReference>
<dbReference type="Gene3D" id="3.80.10.10">
    <property type="entry name" value="Ribonuclease Inhibitor"/>
    <property type="match status" value="1"/>
</dbReference>
<reference evidence="1" key="1">
    <citation type="submission" date="2018-04" db="EMBL/GenBank/DDBJ databases">
        <title>Whole genome sequencing of Hypsizygus marmoreus.</title>
        <authorList>
            <person name="Choi I.-G."/>
            <person name="Min B."/>
            <person name="Kim J.-G."/>
            <person name="Kim S."/>
            <person name="Oh Y.-L."/>
            <person name="Kong W.-S."/>
            <person name="Park H."/>
            <person name="Jeong J."/>
            <person name="Song E.-S."/>
        </authorList>
    </citation>
    <scope>NUCLEOTIDE SEQUENCE [LARGE SCALE GENOMIC DNA]</scope>
    <source>
        <strain evidence="1">51987-8</strain>
    </source>
</reference>